<dbReference type="AlphaFoldDB" id="A0AAV4AYL4"/>
<dbReference type="Proteomes" id="UP000735302">
    <property type="component" value="Unassembled WGS sequence"/>
</dbReference>
<dbReference type="EMBL" id="BLXT01004325">
    <property type="protein sequence ID" value="GFO11578.1"/>
    <property type="molecule type" value="Genomic_DNA"/>
</dbReference>
<keyword evidence="2" id="KW-1185">Reference proteome</keyword>
<proteinExistence type="predicted"/>
<name>A0AAV4AYL4_9GAST</name>
<gene>
    <name evidence="1" type="ORF">PoB_003808300</name>
</gene>
<evidence type="ECO:0000313" key="1">
    <source>
        <dbReference type="EMBL" id="GFO11578.1"/>
    </source>
</evidence>
<organism evidence="1 2">
    <name type="scientific">Plakobranchus ocellatus</name>
    <dbReference type="NCBI Taxonomy" id="259542"/>
    <lineage>
        <taxon>Eukaryota</taxon>
        <taxon>Metazoa</taxon>
        <taxon>Spiralia</taxon>
        <taxon>Lophotrochozoa</taxon>
        <taxon>Mollusca</taxon>
        <taxon>Gastropoda</taxon>
        <taxon>Heterobranchia</taxon>
        <taxon>Euthyneura</taxon>
        <taxon>Panpulmonata</taxon>
        <taxon>Sacoglossa</taxon>
        <taxon>Placobranchoidea</taxon>
        <taxon>Plakobranchidae</taxon>
        <taxon>Plakobranchus</taxon>
    </lineage>
</organism>
<protein>
    <submittedName>
        <fullName evidence="1">Uncharacterized protein</fullName>
    </submittedName>
</protein>
<evidence type="ECO:0000313" key="2">
    <source>
        <dbReference type="Proteomes" id="UP000735302"/>
    </source>
</evidence>
<reference evidence="1 2" key="1">
    <citation type="journal article" date="2021" name="Elife">
        <title>Chloroplast acquisition without the gene transfer in kleptoplastic sea slugs, Plakobranchus ocellatus.</title>
        <authorList>
            <person name="Maeda T."/>
            <person name="Takahashi S."/>
            <person name="Yoshida T."/>
            <person name="Shimamura S."/>
            <person name="Takaki Y."/>
            <person name="Nagai Y."/>
            <person name="Toyoda A."/>
            <person name="Suzuki Y."/>
            <person name="Arimoto A."/>
            <person name="Ishii H."/>
            <person name="Satoh N."/>
            <person name="Nishiyama T."/>
            <person name="Hasebe M."/>
            <person name="Maruyama T."/>
            <person name="Minagawa J."/>
            <person name="Obokata J."/>
            <person name="Shigenobu S."/>
        </authorList>
    </citation>
    <scope>NUCLEOTIDE SEQUENCE [LARGE SCALE GENOMIC DNA]</scope>
</reference>
<comment type="caution">
    <text evidence="1">The sequence shown here is derived from an EMBL/GenBank/DDBJ whole genome shotgun (WGS) entry which is preliminary data.</text>
</comment>
<accession>A0AAV4AYL4</accession>
<sequence length="117" mass="13212">MSFSGLFIANEIALLPTNENACLPMKSRQSRCHRVHKAVVIDSQSLSLLITDCRQPHRCSSLLLFEMSTPSKKRKDGASLFDMLCQMEDKVCNMASSNKIQTGIRDYFTRFNADSFS</sequence>